<name>A0A8H5ZPR0_COCSA</name>
<evidence type="ECO:0000313" key="2">
    <source>
        <dbReference type="Proteomes" id="UP000624244"/>
    </source>
</evidence>
<reference evidence="1" key="1">
    <citation type="submission" date="2019-11" db="EMBL/GenBank/DDBJ databases">
        <title>Bipolaris sorokiniana Genome sequencing.</title>
        <authorList>
            <person name="Wang H."/>
        </authorList>
    </citation>
    <scope>NUCLEOTIDE SEQUENCE</scope>
</reference>
<dbReference type="AlphaFoldDB" id="A0A8H5ZPR0"/>
<accession>A0A8H5ZPR0</accession>
<dbReference type="EMBL" id="WNKQ01000002">
    <property type="protein sequence ID" value="KAF5853357.1"/>
    <property type="molecule type" value="Genomic_DNA"/>
</dbReference>
<evidence type="ECO:0000313" key="1">
    <source>
        <dbReference type="EMBL" id="KAF5853357.1"/>
    </source>
</evidence>
<gene>
    <name evidence="1" type="ORF">GGP41_001895</name>
</gene>
<organism evidence="1 2">
    <name type="scientific">Cochliobolus sativus</name>
    <name type="common">Common root rot and spot blotch fungus</name>
    <name type="synonym">Bipolaris sorokiniana</name>
    <dbReference type="NCBI Taxonomy" id="45130"/>
    <lineage>
        <taxon>Eukaryota</taxon>
        <taxon>Fungi</taxon>
        <taxon>Dikarya</taxon>
        <taxon>Ascomycota</taxon>
        <taxon>Pezizomycotina</taxon>
        <taxon>Dothideomycetes</taxon>
        <taxon>Pleosporomycetidae</taxon>
        <taxon>Pleosporales</taxon>
        <taxon>Pleosporineae</taxon>
        <taxon>Pleosporaceae</taxon>
        <taxon>Bipolaris</taxon>
    </lineage>
</organism>
<comment type="caution">
    <text evidence="1">The sequence shown here is derived from an EMBL/GenBank/DDBJ whole genome shotgun (WGS) entry which is preliminary data.</text>
</comment>
<sequence>MNAFCVAPSDDLGCQSLGRLGPVRAYNESMDDTNFSKACQRETEVARVMLEEVELVLSNVDDSCIEVAAPITLLKDVLMPSS</sequence>
<dbReference type="Proteomes" id="UP000624244">
    <property type="component" value="Unassembled WGS sequence"/>
</dbReference>
<proteinExistence type="predicted"/>
<protein>
    <submittedName>
        <fullName evidence="1">Uncharacterized protein</fullName>
    </submittedName>
</protein>